<proteinExistence type="predicted"/>
<dbReference type="InterPro" id="IPR039567">
    <property type="entry name" value="Gly-zipper"/>
</dbReference>
<dbReference type="GO" id="GO:0009279">
    <property type="term" value="C:cell outer membrane"/>
    <property type="evidence" value="ECO:0007669"/>
    <property type="project" value="UniProtKB-SubCell"/>
</dbReference>
<sequence>MKKAYLMLLLILGSVIVNPGCNTSNKTKGAVIGATAGAATGAILGKKNKAVAIIIGAAVGGVAGGLIGNYMDKQAAKIQEDLKGAKVERVGEGILITFDSGILFDTDKYSLKSSTQENLKQLAPILLKYDDTNLKILGHTDNTGTDAYNKTLSDHRADAVNNFLVVQGVEGSRMTTTGYGESDPLATNDTEVGRTLNRRVEVVIVANKKLQRAAKKGDLVTK</sequence>
<keyword evidence="5" id="KW-1133">Transmembrane helix</keyword>
<dbReference type="PANTHER" id="PTHR30329:SF21">
    <property type="entry name" value="LIPOPROTEIN YIAD-RELATED"/>
    <property type="match status" value="1"/>
</dbReference>
<dbReference type="Proteomes" id="UP000808337">
    <property type="component" value="Unassembled WGS sequence"/>
</dbReference>
<feature type="domain" description="OmpA-like" evidence="7">
    <location>
        <begin position="91"/>
        <end position="208"/>
    </location>
</feature>
<organism evidence="8 9">
    <name type="scientific">Candidatus Opimibacter skivensis</name>
    <dbReference type="NCBI Taxonomy" id="2982028"/>
    <lineage>
        <taxon>Bacteria</taxon>
        <taxon>Pseudomonadati</taxon>
        <taxon>Bacteroidota</taxon>
        <taxon>Saprospiria</taxon>
        <taxon>Saprospirales</taxon>
        <taxon>Saprospiraceae</taxon>
        <taxon>Candidatus Opimibacter</taxon>
    </lineage>
</organism>
<accession>A0A9D7SST4</accession>
<dbReference type="InterPro" id="IPR006664">
    <property type="entry name" value="OMP_bac"/>
</dbReference>
<evidence type="ECO:0000256" key="1">
    <source>
        <dbReference type="ARBA" id="ARBA00004442"/>
    </source>
</evidence>
<evidence type="ECO:0000256" key="3">
    <source>
        <dbReference type="ARBA" id="ARBA00023237"/>
    </source>
</evidence>
<dbReference type="Gene3D" id="3.30.1330.60">
    <property type="entry name" value="OmpA-like domain"/>
    <property type="match status" value="1"/>
</dbReference>
<dbReference type="InterPro" id="IPR050330">
    <property type="entry name" value="Bact_OuterMem_StrucFunc"/>
</dbReference>
<dbReference type="Pfam" id="PF00691">
    <property type="entry name" value="OmpA"/>
    <property type="match status" value="1"/>
</dbReference>
<protein>
    <submittedName>
        <fullName evidence="8">OmpA family protein</fullName>
    </submittedName>
</protein>
<feature type="transmembrane region" description="Helical" evidence="5">
    <location>
        <begin position="51"/>
        <end position="71"/>
    </location>
</feature>
<feature type="transmembrane region" description="Helical" evidence="5">
    <location>
        <begin position="27"/>
        <end position="44"/>
    </location>
</feature>
<keyword evidence="6" id="KW-0732">Signal</keyword>
<feature type="signal peptide" evidence="6">
    <location>
        <begin position="1"/>
        <end position="19"/>
    </location>
</feature>
<dbReference type="PRINTS" id="PR01021">
    <property type="entry name" value="OMPADOMAIN"/>
</dbReference>
<comment type="subcellular location">
    <subcellularLocation>
        <location evidence="1">Cell outer membrane</location>
    </subcellularLocation>
</comment>
<name>A0A9D7SST4_9BACT</name>
<dbReference type="CDD" id="cd07185">
    <property type="entry name" value="OmpA_C-like"/>
    <property type="match status" value="1"/>
</dbReference>
<keyword evidence="3" id="KW-0998">Cell outer membrane</keyword>
<keyword evidence="2 4" id="KW-0472">Membrane</keyword>
<evidence type="ECO:0000256" key="6">
    <source>
        <dbReference type="SAM" id="SignalP"/>
    </source>
</evidence>
<dbReference type="SUPFAM" id="SSF103088">
    <property type="entry name" value="OmpA-like"/>
    <property type="match status" value="1"/>
</dbReference>
<dbReference type="PROSITE" id="PS51123">
    <property type="entry name" value="OMPA_2"/>
    <property type="match status" value="1"/>
</dbReference>
<evidence type="ECO:0000256" key="2">
    <source>
        <dbReference type="ARBA" id="ARBA00023136"/>
    </source>
</evidence>
<dbReference type="InterPro" id="IPR006665">
    <property type="entry name" value="OmpA-like"/>
</dbReference>
<evidence type="ECO:0000313" key="9">
    <source>
        <dbReference type="Proteomes" id="UP000808337"/>
    </source>
</evidence>
<evidence type="ECO:0000259" key="7">
    <source>
        <dbReference type="PROSITE" id="PS51123"/>
    </source>
</evidence>
<gene>
    <name evidence="8" type="ORF">IPP15_08770</name>
</gene>
<evidence type="ECO:0000256" key="5">
    <source>
        <dbReference type="SAM" id="Phobius"/>
    </source>
</evidence>
<dbReference type="PANTHER" id="PTHR30329">
    <property type="entry name" value="STATOR ELEMENT OF FLAGELLAR MOTOR COMPLEX"/>
    <property type="match status" value="1"/>
</dbReference>
<evidence type="ECO:0000256" key="4">
    <source>
        <dbReference type="PROSITE-ProRule" id="PRU00473"/>
    </source>
</evidence>
<comment type="caution">
    <text evidence="8">The sequence shown here is derived from an EMBL/GenBank/DDBJ whole genome shotgun (WGS) entry which is preliminary data.</text>
</comment>
<feature type="chain" id="PRO_5038933379" evidence="6">
    <location>
        <begin position="20"/>
        <end position="222"/>
    </location>
</feature>
<evidence type="ECO:0000313" key="8">
    <source>
        <dbReference type="EMBL" id="MBK9982503.1"/>
    </source>
</evidence>
<keyword evidence="5" id="KW-0812">Transmembrane</keyword>
<dbReference type="InterPro" id="IPR036737">
    <property type="entry name" value="OmpA-like_sf"/>
</dbReference>
<reference evidence="8 9" key="1">
    <citation type="submission" date="2020-10" db="EMBL/GenBank/DDBJ databases">
        <title>Connecting structure to function with the recovery of over 1000 high-quality activated sludge metagenome-assembled genomes encoding full-length rRNA genes using long-read sequencing.</title>
        <authorList>
            <person name="Singleton C.M."/>
            <person name="Petriglieri F."/>
            <person name="Kristensen J.M."/>
            <person name="Kirkegaard R.H."/>
            <person name="Michaelsen T.Y."/>
            <person name="Andersen M.H."/>
            <person name="Karst S.M."/>
            <person name="Dueholm M.S."/>
            <person name="Nielsen P.H."/>
            <person name="Albertsen M."/>
        </authorList>
    </citation>
    <scope>NUCLEOTIDE SEQUENCE [LARGE SCALE GENOMIC DNA]</scope>
    <source>
        <strain evidence="8">Ribe_18-Q3-R11-54_MAXAC.273</strain>
    </source>
</reference>
<dbReference type="EMBL" id="JADKGY010000006">
    <property type="protein sequence ID" value="MBK9982503.1"/>
    <property type="molecule type" value="Genomic_DNA"/>
</dbReference>
<dbReference type="AlphaFoldDB" id="A0A9D7SST4"/>
<dbReference type="Pfam" id="PF13488">
    <property type="entry name" value="Gly-zipper_Omp"/>
    <property type="match status" value="1"/>
</dbReference>